<dbReference type="InterPro" id="IPR017871">
    <property type="entry name" value="ABC_transporter-like_CS"/>
</dbReference>
<dbReference type="EMBL" id="JXUW01000046">
    <property type="protein sequence ID" value="KJE75364.1"/>
    <property type="molecule type" value="Genomic_DNA"/>
</dbReference>
<dbReference type="AlphaFoldDB" id="A0A0D8FQY7"/>
<evidence type="ECO:0000256" key="3">
    <source>
        <dbReference type="ARBA" id="ARBA00022840"/>
    </source>
</evidence>
<evidence type="ECO:0000256" key="1">
    <source>
        <dbReference type="ARBA" id="ARBA00022448"/>
    </source>
</evidence>
<evidence type="ECO:0000256" key="2">
    <source>
        <dbReference type="ARBA" id="ARBA00022741"/>
    </source>
</evidence>
<dbReference type="PANTHER" id="PTHR43067:SF3">
    <property type="entry name" value="MALTOSE ABC TRANSPORTER, ATP-BINDING PROTEIN"/>
    <property type="match status" value="1"/>
</dbReference>
<dbReference type="eggNOG" id="COG0444">
    <property type="taxonomic scope" value="Bacteria"/>
</dbReference>
<reference evidence="5 6" key="1">
    <citation type="submission" date="2015-01" db="EMBL/GenBank/DDBJ databases">
        <title>Draft genome of the acidophilic iron oxidizer Ferrimicrobium acidiphilum strain T23.</title>
        <authorList>
            <person name="Poehlein A."/>
            <person name="Eisen S."/>
            <person name="Schloemann M."/>
            <person name="Johnson B.D."/>
            <person name="Daniel R."/>
            <person name="Muehling M."/>
        </authorList>
    </citation>
    <scope>NUCLEOTIDE SEQUENCE [LARGE SCALE GENOMIC DNA]</scope>
    <source>
        <strain evidence="5 6">T23</strain>
    </source>
</reference>
<dbReference type="InterPro" id="IPR003439">
    <property type="entry name" value="ABC_transporter-like_ATP-bd"/>
</dbReference>
<keyword evidence="2" id="KW-0547">Nucleotide-binding</keyword>
<dbReference type="PROSITE" id="PS00211">
    <property type="entry name" value="ABC_TRANSPORTER_1"/>
    <property type="match status" value="1"/>
</dbReference>
<dbReference type="Proteomes" id="UP000032336">
    <property type="component" value="Unassembled WGS sequence"/>
</dbReference>
<dbReference type="InterPro" id="IPR003593">
    <property type="entry name" value="AAA+_ATPase"/>
</dbReference>
<dbReference type="GO" id="GO:0015833">
    <property type="term" value="P:peptide transport"/>
    <property type="evidence" value="ECO:0007669"/>
    <property type="project" value="InterPro"/>
</dbReference>
<evidence type="ECO:0000259" key="4">
    <source>
        <dbReference type="PROSITE" id="PS50893"/>
    </source>
</evidence>
<organism evidence="5 6">
    <name type="scientific">Ferrimicrobium acidiphilum DSM 19497</name>
    <dbReference type="NCBI Taxonomy" id="1121877"/>
    <lineage>
        <taxon>Bacteria</taxon>
        <taxon>Bacillati</taxon>
        <taxon>Actinomycetota</taxon>
        <taxon>Acidimicrobiia</taxon>
        <taxon>Acidimicrobiales</taxon>
        <taxon>Acidimicrobiaceae</taxon>
        <taxon>Ferrimicrobium</taxon>
    </lineage>
</organism>
<dbReference type="GO" id="GO:0016887">
    <property type="term" value="F:ATP hydrolysis activity"/>
    <property type="evidence" value="ECO:0007669"/>
    <property type="project" value="InterPro"/>
</dbReference>
<evidence type="ECO:0000313" key="6">
    <source>
        <dbReference type="Proteomes" id="UP000032336"/>
    </source>
</evidence>
<dbReference type="SUPFAM" id="SSF52540">
    <property type="entry name" value="P-loop containing nucleoside triphosphate hydrolases"/>
    <property type="match status" value="1"/>
</dbReference>
<protein>
    <submittedName>
        <fullName evidence="5">Oligopeptide transport ATP-binding protein OppD</fullName>
    </submittedName>
</protein>
<dbReference type="PANTHER" id="PTHR43067">
    <property type="entry name" value="OLIGOPEPTIDE/DIPEPTIDE ABC TRANSPORTER, ATPASE SUBUNIT"/>
    <property type="match status" value="1"/>
</dbReference>
<dbReference type="InterPro" id="IPR013563">
    <property type="entry name" value="Oligopep_ABC_C"/>
</dbReference>
<dbReference type="STRING" id="1121877.FEAC_29000"/>
<dbReference type="GeneID" id="78373865"/>
<feature type="domain" description="ABC transporter" evidence="4">
    <location>
        <begin position="5"/>
        <end position="256"/>
    </location>
</feature>
<dbReference type="Pfam" id="PF08352">
    <property type="entry name" value="oligo_HPY"/>
    <property type="match status" value="1"/>
</dbReference>
<dbReference type="GO" id="GO:0005524">
    <property type="term" value="F:ATP binding"/>
    <property type="evidence" value="ECO:0007669"/>
    <property type="project" value="UniProtKB-KW"/>
</dbReference>
<sequence length="328" mass="36026">MLLEASGVNVVYQPGRGERIWAVRDVDLSLREGEFVGIVGESGCGKSTLGFALTQMLRPPAVLDSGMIAFRGTDIASLKGDKLRRQRRRGFALVLQSGMNALNPVRSIERHIGDLLKAHPLPGEHWSGEAIRSRGRELMGMVELDASVLSRFPHELSGGMRQRAAIALALALEPELIVFDEPTTALDVIVQAALMDMIKGLQRSRGFTAVLISHDMSVVLDATDRTIVMYAGRIVEDRRSVDMVPDRIHHPYTEALFGCYADPRTDEVVLLDIPGTPPDLSLADHDCSFAPRCTSAIDICFRERPRLCDVGGGRVACHLYSEARREVS</sequence>
<evidence type="ECO:0000313" key="5">
    <source>
        <dbReference type="EMBL" id="KJE75364.1"/>
    </source>
</evidence>
<dbReference type="Gene3D" id="3.40.50.300">
    <property type="entry name" value="P-loop containing nucleotide triphosphate hydrolases"/>
    <property type="match status" value="1"/>
</dbReference>
<comment type="caution">
    <text evidence="5">The sequence shown here is derived from an EMBL/GenBank/DDBJ whole genome shotgun (WGS) entry which is preliminary data.</text>
</comment>
<keyword evidence="1" id="KW-0813">Transport</keyword>
<accession>A0A0D8FQY7</accession>
<dbReference type="InterPro" id="IPR027417">
    <property type="entry name" value="P-loop_NTPase"/>
</dbReference>
<proteinExistence type="predicted"/>
<dbReference type="RefSeq" id="WP_035391683.1">
    <property type="nucleotide sequence ID" value="NZ_JQKF01000054.1"/>
</dbReference>
<name>A0A0D8FQY7_9ACTN</name>
<keyword evidence="3 5" id="KW-0067">ATP-binding</keyword>
<dbReference type="NCBIfam" id="TIGR01727">
    <property type="entry name" value="oligo_HPY"/>
    <property type="match status" value="1"/>
</dbReference>
<dbReference type="SMART" id="SM00382">
    <property type="entry name" value="AAA"/>
    <property type="match status" value="1"/>
</dbReference>
<dbReference type="PROSITE" id="PS50893">
    <property type="entry name" value="ABC_TRANSPORTER_2"/>
    <property type="match status" value="1"/>
</dbReference>
<dbReference type="CDD" id="cd03257">
    <property type="entry name" value="ABC_NikE_OppD_transporters"/>
    <property type="match status" value="1"/>
</dbReference>
<keyword evidence="6" id="KW-1185">Reference proteome</keyword>
<gene>
    <name evidence="5" type="primary">oppD3</name>
    <name evidence="5" type="ORF">FEAC_29000</name>
</gene>
<dbReference type="OrthoDB" id="5357528at2"/>
<dbReference type="Pfam" id="PF00005">
    <property type="entry name" value="ABC_tran"/>
    <property type="match status" value="1"/>
</dbReference>